<organism evidence="1 2">
    <name type="scientific">Streptosporangium subroseum</name>
    <dbReference type="NCBI Taxonomy" id="106412"/>
    <lineage>
        <taxon>Bacteria</taxon>
        <taxon>Bacillati</taxon>
        <taxon>Actinomycetota</taxon>
        <taxon>Actinomycetes</taxon>
        <taxon>Streptosporangiales</taxon>
        <taxon>Streptosporangiaceae</taxon>
        <taxon>Streptosporangium</taxon>
    </lineage>
</organism>
<evidence type="ECO:0000313" key="2">
    <source>
        <dbReference type="Proteomes" id="UP000198282"/>
    </source>
</evidence>
<proteinExistence type="predicted"/>
<dbReference type="Proteomes" id="UP000198282">
    <property type="component" value="Unassembled WGS sequence"/>
</dbReference>
<protein>
    <recommendedName>
        <fullName evidence="3">DUF4352 domain-containing protein</fullName>
    </recommendedName>
</protein>
<gene>
    <name evidence="1" type="ORF">SAMN05216276_107133</name>
</gene>
<evidence type="ECO:0008006" key="3">
    <source>
        <dbReference type="Google" id="ProtNLM"/>
    </source>
</evidence>
<dbReference type="AlphaFoldDB" id="A0A239NWX6"/>
<name>A0A239NWX6_9ACTN</name>
<evidence type="ECO:0000313" key="1">
    <source>
        <dbReference type="EMBL" id="SNT58963.1"/>
    </source>
</evidence>
<sequence length="203" mass="21024">MPIAALVVATGLGIVAAFGGLGDAPDKPPKQLGPGATLDQEQFLTKFVESRSTVEPGSFGTPGKRFVEIEMEVTNKGDATTRVGLPNTTGGDSSFFAGSLLKMTPEIKSEYGPAASASAEGVESNQLQPGMATRVVIKYELPDGQRAPERVRMDIGTFEFAAEGIILVPGWHLATEDGAGSARPPLTVAAQVTLPVQPKGTSG</sequence>
<reference evidence="1 2" key="1">
    <citation type="submission" date="2017-06" db="EMBL/GenBank/DDBJ databases">
        <authorList>
            <person name="Kim H.J."/>
            <person name="Triplett B.A."/>
        </authorList>
    </citation>
    <scope>NUCLEOTIDE SEQUENCE [LARGE SCALE GENOMIC DNA]</scope>
    <source>
        <strain evidence="1 2">CGMCC 4.2132</strain>
    </source>
</reference>
<dbReference type="OrthoDB" id="3543587at2"/>
<dbReference type="RefSeq" id="WP_089212665.1">
    <property type="nucleotide sequence ID" value="NZ_FZOD01000071.1"/>
</dbReference>
<keyword evidence="2" id="KW-1185">Reference proteome</keyword>
<accession>A0A239NWX6</accession>
<dbReference type="EMBL" id="FZOD01000071">
    <property type="protein sequence ID" value="SNT58963.1"/>
    <property type="molecule type" value="Genomic_DNA"/>
</dbReference>